<dbReference type="SUPFAM" id="SSF54810">
    <property type="entry name" value="GMP synthetase C-terminal dimerisation domain"/>
    <property type="match status" value="1"/>
</dbReference>
<comment type="subunit">
    <text evidence="9">Homodimer.</text>
</comment>
<dbReference type="UniPathway" id="UPA00189">
    <property type="reaction ID" value="UER00296"/>
</dbReference>
<feature type="active site" evidence="9">
    <location>
        <position position="169"/>
    </location>
</feature>
<dbReference type="NCBIfam" id="TIGR00888">
    <property type="entry name" value="guaA_Nterm"/>
    <property type="match status" value="1"/>
</dbReference>
<dbReference type="FunFam" id="3.30.300.10:FF:000002">
    <property type="entry name" value="GMP synthase [glutamine-hydrolyzing]"/>
    <property type="match status" value="1"/>
</dbReference>
<feature type="domain" description="GMPS ATP-PPase" evidence="11">
    <location>
        <begin position="195"/>
        <end position="408"/>
    </location>
</feature>
<evidence type="ECO:0000256" key="8">
    <source>
        <dbReference type="ARBA" id="ARBA00022962"/>
    </source>
</evidence>
<dbReference type="InterPro" id="IPR001674">
    <property type="entry name" value="GMP_synth_C"/>
</dbReference>
<feature type="active site" evidence="9">
    <location>
        <position position="167"/>
    </location>
</feature>
<dbReference type="GO" id="GO:0005524">
    <property type="term" value="F:ATP binding"/>
    <property type="evidence" value="ECO:0007669"/>
    <property type="project" value="UniProtKB-UniRule"/>
</dbReference>
<keyword evidence="7 9" id="KW-0067">ATP-binding</keyword>
<keyword evidence="6 9" id="KW-0658">Purine biosynthesis</keyword>
<dbReference type="NCBIfam" id="TIGR00884">
    <property type="entry name" value="guaA_Cterm"/>
    <property type="match status" value="1"/>
</dbReference>
<dbReference type="CDD" id="cd01997">
    <property type="entry name" value="GMP_synthase_C"/>
    <property type="match status" value="1"/>
</dbReference>
<organism evidence="12 13">
    <name type="scientific">Candidatus Daviesbacteria bacterium RIFCSPHIGHO2_02_FULL_36_13</name>
    <dbReference type="NCBI Taxonomy" id="1797768"/>
    <lineage>
        <taxon>Bacteria</taxon>
        <taxon>Candidatus Daviesiibacteriota</taxon>
    </lineage>
</organism>
<evidence type="ECO:0000256" key="5">
    <source>
        <dbReference type="ARBA" id="ARBA00022749"/>
    </source>
</evidence>
<dbReference type="PRINTS" id="PR00097">
    <property type="entry name" value="ANTSNTHASEII"/>
</dbReference>
<dbReference type="SUPFAM" id="SSF52317">
    <property type="entry name" value="Class I glutamine amidotransferase-like"/>
    <property type="match status" value="1"/>
</dbReference>
<evidence type="ECO:0000256" key="2">
    <source>
        <dbReference type="ARBA" id="ARBA00005153"/>
    </source>
</evidence>
<dbReference type="Pfam" id="PF00958">
    <property type="entry name" value="GMP_synt_C"/>
    <property type="match status" value="1"/>
</dbReference>
<dbReference type="InterPro" id="IPR022955">
    <property type="entry name" value="GMP_synthase"/>
</dbReference>
<dbReference type="PROSITE" id="PS51553">
    <property type="entry name" value="GMPS_ATP_PPASE"/>
    <property type="match status" value="1"/>
</dbReference>
<reference evidence="12 13" key="1">
    <citation type="journal article" date="2016" name="Nat. Commun.">
        <title>Thousands of microbial genomes shed light on interconnected biogeochemical processes in an aquifer system.</title>
        <authorList>
            <person name="Anantharaman K."/>
            <person name="Brown C.T."/>
            <person name="Hug L.A."/>
            <person name="Sharon I."/>
            <person name="Castelle C.J."/>
            <person name="Probst A.J."/>
            <person name="Thomas B.C."/>
            <person name="Singh A."/>
            <person name="Wilkins M.J."/>
            <person name="Karaoz U."/>
            <person name="Brodie E.L."/>
            <person name="Williams K.H."/>
            <person name="Hubbard S.S."/>
            <person name="Banfield J.F."/>
        </authorList>
    </citation>
    <scope>NUCLEOTIDE SEQUENCE [LARGE SCALE GENOMIC DNA]</scope>
</reference>
<dbReference type="Gene3D" id="3.30.300.10">
    <property type="match status" value="1"/>
</dbReference>
<evidence type="ECO:0000256" key="9">
    <source>
        <dbReference type="HAMAP-Rule" id="MF_00344"/>
    </source>
</evidence>
<dbReference type="InterPro" id="IPR025777">
    <property type="entry name" value="GMPS_ATP_PPase_dom"/>
</dbReference>
<gene>
    <name evidence="9" type="primary">guaA</name>
    <name evidence="12" type="ORF">A3C59_02315</name>
</gene>
<dbReference type="GO" id="GO:0003921">
    <property type="term" value="F:GMP synthase activity"/>
    <property type="evidence" value="ECO:0007669"/>
    <property type="project" value="InterPro"/>
</dbReference>
<dbReference type="Pfam" id="PF02540">
    <property type="entry name" value="NAD_synthase"/>
    <property type="match status" value="1"/>
</dbReference>
<dbReference type="PROSITE" id="PS51273">
    <property type="entry name" value="GATASE_TYPE_1"/>
    <property type="match status" value="1"/>
</dbReference>
<dbReference type="EMBL" id="MFCV01000039">
    <property type="protein sequence ID" value="OGE31452.1"/>
    <property type="molecule type" value="Genomic_DNA"/>
</dbReference>
<accession>A0A1F5JS42</accession>
<sequence length="529" mass="58170">MIILVDFGGQTAHLIGRRIRELGVDCLIVSPDEALDRSRDKNPKGIIFSGGPASVYEKDSPTIDEKIFNLEIPILGICYGEQLIAHLLEGEVKSGNKKEYGPAVLSGVNIDKSQLLSGLPQESNVWMSHGDEVVREPEGFETYGVTATIPHAVIENKSKKIYAIQFHPEVVHTQFGTQILENFLKICGITPKKVEINEDYVNNLVKDIKDSVGDEKAICALSGGVDSSVAALLVHKAIGENLESIYIDSGLMREGETENLDHVFKEHYQMNVKIVDAKKEFLNALKGIRDPEEKRKAIGKTFIDCFEAEAARPASGGKSLGAKFLVQGTIYPDVIESAGSKHAKTMSIPSSETGVSSSHAVRIKSHHNVGGLPENMNLVLIEPLRNFYKDQVRKIGEILGLPESITERQPFPGPGLAVRIIGEVTEEKLDLLKKADKIVTDELDGIKLWQAFAVFTGIKTTGVRGDERAYGETIAIRAIEATDAMSANFAKLDYKLLDKISTRIVNEIPEVNRVVYDITNKPPATMEWE</sequence>
<dbReference type="STRING" id="1797768.A3C59_02315"/>
<keyword evidence="5 9" id="KW-0332">GMP biosynthesis</keyword>
<evidence type="ECO:0000259" key="11">
    <source>
        <dbReference type="PROSITE" id="PS51553"/>
    </source>
</evidence>
<dbReference type="Pfam" id="PF00117">
    <property type="entry name" value="GATase"/>
    <property type="match status" value="1"/>
</dbReference>
<dbReference type="InterPro" id="IPR017926">
    <property type="entry name" value="GATASE"/>
</dbReference>
<comment type="catalytic activity">
    <reaction evidence="9">
        <text>XMP + L-glutamine + ATP + H2O = GMP + L-glutamate + AMP + diphosphate + 2 H(+)</text>
        <dbReference type="Rhea" id="RHEA:11680"/>
        <dbReference type="ChEBI" id="CHEBI:15377"/>
        <dbReference type="ChEBI" id="CHEBI:15378"/>
        <dbReference type="ChEBI" id="CHEBI:29985"/>
        <dbReference type="ChEBI" id="CHEBI:30616"/>
        <dbReference type="ChEBI" id="CHEBI:33019"/>
        <dbReference type="ChEBI" id="CHEBI:57464"/>
        <dbReference type="ChEBI" id="CHEBI:58115"/>
        <dbReference type="ChEBI" id="CHEBI:58359"/>
        <dbReference type="ChEBI" id="CHEBI:456215"/>
        <dbReference type="EC" id="6.3.5.2"/>
    </reaction>
</comment>
<protein>
    <recommendedName>
        <fullName evidence="9">GMP synthase [glutamine-hydrolyzing]</fullName>
        <ecNumber evidence="9">6.3.5.2</ecNumber>
    </recommendedName>
    <alternativeName>
        <fullName evidence="9">GMP synthetase</fullName>
    </alternativeName>
    <alternativeName>
        <fullName evidence="9">Glutamine amidotransferase</fullName>
    </alternativeName>
</protein>
<comment type="pathway">
    <text evidence="2 9">Purine metabolism; GMP biosynthesis; GMP from XMP (L-Gln route): step 1/1.</text>
</comment>
<dbReference type="PRINTS" id="PR00096">
    <property type="entry name" value="GATASE"/>
</dbReference>
<keyword evidence="8 9" id="KW-0315">Glutamine amidotransferase</keyword>
<name>A0A1F5JS42_9BACT</name>
<feature type="binding site" evidence="10">
    <location>
        <begin position="222"/>
        <end position="228"/>
    </location>
    <ligand>
        <name>ATP</name>
        <dbReference type="ChEBI" id="CHEBI:30616"/>
    </ligand>
</feature>
<dbReference type="PANTHER" id="PTHR11922">
    <property type="entry name" value="GMP SYNTHASE-RELATED"/>
    <property type="match status" value="1"/>
</dbReference>
<evidence type="ECO:0000256" key="6">
    <source>
        <dbReference type="ARBA" id="ARBA00022755"/>
    </source>
</evidence>
<dbReference type="EC" id="6.3.5.2" evidence="9"/>
<dbReference type="AlphaFoldDB" id="A0A1F5JS42"/>
<evidence type="ECO:0000256" key="3">
    <source>
        <dbReference type="ARBA" id="ARBA00022598"/>
    </source>
</evidence>
<comment type="function">
    <text evidence="1 9">Catalyzes the synthesis of GMP from XMP.</text>
</comment>
<evidence type="ECO:0000313" key="13">
    <source>
        <dbReference type="Proteomes" id="UP000176902"/>
    </source>
</evidence>
<evidence type="ECO:0000256" key="7">
    <source>
        <dbReference type="ARBA" id="ARBA00022840"/>
    </source>
</evidence>
<evidence type="ECO:0000256" key="1">
    <source>
        <dbReference type="ARBA" id="ARBA00002332"/>
    </source>
</evidence>
<evidence type="ECO:0000313" key="12">
    <source>
        <dbReference type="EMBL" id="OGE31452.1"/>
    </source>
</evidence>
<dbReference type="HAMAP" id="MF_00344">
    <property type="entry name" value="GMP_synthase"/>
    <property type="match status" value="1"/>
</dbReference>
<dbReference type="SUPFAM" id="SSF52402">
    <property type="entry name" value="Adenine nucleotide alpha hydrolases-like"/>
    <property type="match status" value="1"/>
</dbReference>
<dbReference type="InterPro" id="IPR022310">
    <property type="entry name" value="NAD/GMP_synthase"/>
</dbReference>
<dbReference type="Proteomes" id="UP000176902">
    <property type="component" value="Unassembled WGS sequence"/>
</dbReference>
<feature type="active site" description="Nucleophile" evidence="9">
    <location>
        <position position="78"/>
    </location>
</feature>
<proteinExistence type="inferred from homology"/>
<dbReference type="InterPro" id="IPR004739">
    <property type="entry name" value="GMP_synth_GATase"/>
</dbReference>
<evidence type="ECO:0000256" key="10">
    <source>
        <dbReference type="PROSITE-ProRule" id="PRU00886"/>
    </source>
</evidence>
<evidence type="ECO:0000256" key="4">
    <source>
        <dbReference type="ARBA" id="ARBA00022741"/>
    </source>
</evidence>
<dbReference type="CDD" id="cd01742">
    <property type="entry name" value="GATase1_GMP_Synthase"/>
    <property type="match status" value="1"/>
</dbReference>
<dbReference type="NCBIfam" id="NF000848">
    <property type="entry name" value="PRK00074.1"/>
    <property type="match status" value="1"/>
</dbReference>
<keyword evidence="3 9" id="KW-0436">Ligase</keyword>
<dbReference type="GO" id="GO:0005829">
    <property type="term" value="C:cytosol"/>
    <property type="evidence" value="ECO:0007669"/>
    <property type="project" value="TreeGrafter"/>
</dbReference>
<dbReference type="Gene3D" id="3.40.50.620">
    <property type="entry name" value="HUPs"/>
    <property type="match status" value="1"/>
</dbReference>
<keyword evidence="4 9" id="KW-0547">Nucleotide-binding</keyword>
<dbReference type="Gene3D" id="3.40.50.880">
    <property type="match status" value="1"/>
</dbReference>
<comment type="caution">
    <text evidence="12">The sequence shown here is derived from an EMBL/GenBank/DDBJ whole genome shotgun (WGS) entry which is preliminary data.</text>
</comment>
<dbReference type="PANTHER" id="PTHR11922:SF2">
    <property type="entry name" value="GMP SYNTHASE [GLUTAMINE-HYDROLYZING]"/>
    <property type="match status" value="1"/>
</dbReference>
<dbReference type="InterPro" id="IPR029062">
    <property type="entry name" value="Class_I_gatase-like"/>
</dbReference>
<dbReference type="FunFam" id="3.40.50.880:FF:000001">
    <property type="entry name" value="GMP synthase [glutamine-hydrolyzing]"/>
    <property type="match status" value="1"/>
</dbReference>
<dbReference type="InterPro" id="IPR014729">
    <property type="entry name" value="Rossmann-like_a/b/a_fold"/>
</dbReference>